<protein>
    <submittedName>
        <fullName evidence="2">Uncharacterized protein</fullName>
    </submittedName>
</protein>
<feature type="region of interest" description="Disordered" evidence="1">
    <location>
        <begin position="36"/>
        <end position="62"/>
    </location>
</feature>
<keyword evidence="3" id="KW-1185">Reference proteome</keyword>
<dbReference type="Proteomes" id="UP000054495">
    <property type="component" value="Unassembled WGS sequence"/>
</dbReference>
<evidence type="ECO:0000256" key="1">
    <source>
        <dbReference type="SAM" id="MobiDB-lite"/>
    </source>
</evidence>
<organism evidence="2 3">
    <name type="scientific">Ancylostoma ceylanicum</name>
    <dbReference type="NCBI Taxonomy" id="53326"/>
    <lineage>
        <taxon>Eukaryota</taxon>
        <taxon>Metazoa</taxon>
        <taxon>Ecdysozoa</taxon>
        <taxon>Nematoda</taxon>
        <taxon>Chromadorea</taxon>
        <taxon>Rhabditida</taxon>
        <taxon>Rhabditina</taxon>
        <taxon>Rhabditomorpha</taxon>
        <taxon>Strongyloidea</taxon>
        <taxon>Ancylostomatidae</taxon>
        <taxon>Ancylostomatinae</taxon>
        <taxon>Ancylostoma</taxon>
    </lineage>
</organism>
<proteinExistence type="predicted"/>
<dbReference type="EMBL" id="KE124794">
    <property type="protein sequence ID" value="EPB79450.1"/>
    <property type="molecule type" value="Genomic_DNA"/>
</dbReference>
<feature type="compositionally biased region" description="Polar residues" evidence="1">
    <location>
        <begin position="36"/>
        <end position="52"/>
    </location>
</feature>
<reference evidence="2 3" key="1">
    <citation type="submission" date="2013-05" db="EMBL/GenBank/DDBJ databases">
        <title>Draft genome of the parasitic nematode Anyclostoma ceylanicum.</title>
        <authorList>
            <person name="Mitreva M."/>
        </authorList>
    </citation>
    <scope>NUCLEOTIDE SEQUENCE [LARGE SCALE GENOMIC DNA]</scope>
</reference>
<accession>A0A0D6M5R1</accession>
<name>A0A0D6M5R1_9BILA</name>
<dbReference type="AlphaFoldDB" id="A0A0D6M5R1"/>
<evidence type="ECO:0000313" key="2">
    <source>
        <dbReference type="EMBL" id="EPB79450.1"/>
    </source>
</evidence>
<sequence>MKKDTELDELLENCPVEMIPFAEHIRFSDPYDWEKNTTVSRESAAPSTTLMQSEERKTASLNSSDMLLQSKKQVANLTVFVLFPLQQTPQSGILKLYKRSAFRDVPRKDPDNPFPAEFFSHDPLGF</sequence>
<gene>
    <name evidence="2" type="ORF">ANCCEY_01500</name>
</gene>
<evidence type="ECO:0000313" key="3">
    <source>
        <dbReference type="Proteomes" id="UP000054495"/>
    </source>
</evidence>